<dbReference type="Proteomes" id="UP001153365">
    <property type="component" value="Unassembled WGS sequence"/>
</dbReference>
<dbReference type="GO" id="GO:0005634">
    <property type="term" value="C:nucleus"/>
    <property type="evidence" value="ECO:0007669"/>
    <property type="project" value="GOC"/>
</dbReference>
<keyword evidence="2" id="KW-0904">Protein phosphatase</keyword>
<dbReference type="GO" id="GO:0008138">
    <property type="term" value="F:protein tyrosine/serine/threonine phosphatase activity"/>
    <property type="evidence" value="ECO:0007669"/>
    <property type="project" value="InterPro"/>
</dbReference>
<accession>A0AAV0AVA1</accession>
<dbReference type="EMBL" id="CALTRL010001843">
    <property type="protein sequence ID" value="CAH7673871.1"/>
    <property type="molecule type" value="Genomic_DNA"/>
</dbReference>
<feature type="region of interest" description="Disordered" evidence="3">
    <location>
        <begin position="44"/>
        <end position="87"/>
    </location>
</feature>
<evidence type="ECO:0000313" key="6">
    <source>
        <dbReference type="EMBL" id="CAH7673871.1"/>
    </source>
</evidence>
<evidence type="ECO:0000256" key="1">
    <source>
        <dbReference type="ARBA" id="ARBA00022801"/>
    </source>
</evidence>
<dbReference type="InterPro" id="IPR029021">
    <property type="entry name" value="Prot-tyrosine_phosphatase-like"/>
</dbReference>
<feature type="domain" description="Tyrosine specific protein phosphatases" evidence="5">
    <location>
        <begin position="795"/>
        <end position="864"/>
    </location>
</feature>
<dbReference type="InterPro" id="IPR053239">
    <property type="entry name" value="Dual_spec_PTase"/>
</dbReference>
<evidence type="ECO:0000256" key="3">
    <source>
        <dbReference type="SAM" id="MobiDB-lite"/>
    </source>
</evidence>
<dbReference type="Gene3D" id="3.90.190.10">
    <property type="entry name" value="Protein tyrosine phosphatase superfamily"/>
    <property type="match status" value="2"/>
</dbReference>
<dbReference type="PANTHER" id="PTHR47550">
    <property type="entry name" value="DUAL SPECIFICITY PROTEIN PHOSPHATASE PPS1"/>
    <property type="match status" value="1"/>
</dbReference>
<reference evidence="6" key="1">
    <citation type="submission" date="2022-06" db="EMBL/GenBank/DDBJ databases">
        <authorList>
            <consortium name="SYNGENTA / RWTH Aachen University"/>
        </authorList>
    </citation>
    <scope>NUCLEOTIDE SEQUENCE</scope>
</reference>
<feature type="compositionally biased region" description="Low complexity" evidence="3">
    <location>
        <begin position="44"/>
        <end position="66"/>
    </location>
</feature>
<feature type="compositionally biased region" description="Low complexity" evidence="3">
    <location>
        <begin position="245"/>
        <end position="289"/>
    </location>
</feature>
<feature type="compositionally biased region" description="Low complexity" evidence="3">
    <location>
        <begin position="73"/>
        <end position="86"/>
    </location>
</feature>
<dbReference type="Pfam" id="PF00782">
    <property type="entry name" value="DSPc"/>
    <property type="match status" value="1"/>
</dbReference>
<evidence type="ECO:0000313" key="7">
    <source>
        <dbReference type="Proteomes" id="UP001153365"/>
    </source>
</evidence>
<dbReference type="AlphaFoldDB" id="A0AAV0AVA1"/>
<sequence>MPATSLVEANDAIPSHLHPVTLRSTATASSPLAAAASVLAEAQIRAAQSQSDSSPDGQSHSTSSDLSPRESDSGSSSSTSSSFWSSRPGQLAEDVAELSIEPASISPHNSTKPHGLDVNTSRYPSLSSLQTPQAFRPQNVASCQSNSDIYLITCAEYVELYEAYRTSACQPQESVLFPWLHCSDSTGTAQANYFSDNPAASSPPHYRGLTVVSADPDMAPGSLPRSHSDNKMGPRNKGHDRVRTRSIGGSSTTSTNSFESVSSETSSGNNTGSESVATTPTSPSTSVVSFDGPEPRASLLCSSLFPADFLEKCPGSNDFTGCFAAPQLPPVVNLRLFRQQPSRYATVSDIVVYSEAGICDQAIGLAQLICKAQEKCFYSRGGFSRGAIKYNVFIISEPFEVFERHFEHVVAVDGWGYRRNKIDFFEREREEMALLTRASEISHNVWMGNSLDVPLSREDMQPCREQNMSEEPNVTSAKKDSLTFSICIEAHDQAAVTLSDQFSIIPDVFEGVSVDCNSKSVEKRPRSRVAHLEVPSTGQSLSGPLAQEKLVHGLVEMCAWVKKMSKSCNAGKRSHQVLIHCNDGYTETSLFALSYIMYDRRCSLPEAYLYLQNDKRRSFFVYPADVQVLCKVENRIRQKLFERRTSCGFSRPPHEEQGRSLFFKGRYSIGAASVSSKYCNTHRYATEPINSSLNSNHAWFHDSRFDGHFPSRILPFVYLGNLNHASNALMLKALGITHVVSMGESALIPPGSATVDSSGSTFFGVVNSLWQECANGEIAVLDMKGVADDGIDSIRPHLERAMDFIEQCRLSGGKVLVHCRVGVSRSATIVIAYVMKHLKMDLASAYLMVRSRRLNILIQPNLLFMWALKKLEIDLITQADGEEDLSESIRRKNKILTWSYLSKEIAELNHRYLC</sequence>
<feature type="compositionally biased region" description="Polar residues" evidence="3">
    <location>
        <begin position="106"/>
        <end position="125"/>
    </location>
</feature>
<dbReference type="InterPro" id="IPR003595">
    <property type="entry name" value="Tyr_Pase_cat"/>
</dbReference>
<proteinExistence type="predicted"/>
<keyword evidence="7" id="KW-1185">Reference proteome</keyword>
<feature type="region of interest" description="Disordered" evidence="3">
    <location>
        <begin position="194"/>
        <end position="290"/>
    </location>
</feature>
<feature type="compositionally biased region" description="Basic and acidic residues" evidence="3">
    <location>
        <begin position="226"/>
        <end position="243"/>
    </location>
</feature>
<keyword evidence="1" id="KW-0378">Hydrolase</keyword>
<dbReference type="InterPro" id="IPR000340">
    <property type="entry name" value="Dual-sp_phosphatase_cat-dom"/>
</dbReference>
<dbReference type="GO" id="GO:0033260">
    <property type="term" value="P:nuclear DNA replication"/>
    <property type="evidence" value="ECO:0007669"/>
    <property type="project" value="InterPro"/>
</dbReference>
<dbReference type="InterPro" id="IPR020422">
    <property type="entry name" value="TYR_PHOSPHATASE_DUAL_dom"/>
</dbReference>
<dbReference type="SUPFAM" id="SSF52799">
    <property type="entry name" value="(Phosphotyrosine protein) phosphatases II"/>
    <property type="match status" value="2"/>
</dbReference>
<evidence type="ECO:0000259" key="4">
    <source>
        <dbReference type="PROSITE" id="PS50054"/>
    </source>
</evidence>
<comment type="caution">
    <text evidence="6">The sequence shown here is derived from an EMBL/GenBank/DDBJ whole genome shotgun (WGS) entry which is preliminary data.</text>
</comment>
<name>A0AAV0AVA1_PHAPC</name>
<dbReference type="PANTHER" id="PTHR47550:SF1">
    <property type="entry name" value="DUAL SPECIFICITY PROTEIN PHOSPHATASE PPS1"/>
    <property type="match status" value="1"/>
</dbReference>
<dbReference type="PROSITE" id="PS00383">
    <property type="entry name" value="TYR_PHOSPHATASE_1"/>
    <property type="match status" value="1"/>
</dbReference>
<dbReference type="InterPro" id="IPR000387">
    <property type="entry name" value="Tyr_Pase_dom"/>
</dbReference>
<evidence type="ECO:0000256" key="2">
    <source>
        <dbReference type="ARBA" id="ARBA00022912"/>
    </source>
</evidence>
<evidence type="ECO:0000259" key="5">
    <source>
        <dbReference type="PROSITE" id="PS50056"/>
    </source>
</evidence>
<feature type="region of interest" description="Disordered" evidence="3">
    <location>
        <begin position="103"/>
        <end position="125"/>
    </location>
</feature>
<feature type="domain" description="Tyrosine-protein phosphatase" evidence="4">
    <location>
        <begin position="709"/>
        <end position="877"/>
    </location>
</feature>
<dbReference type="InterPro" id="IPR016130">
    <property type="entry name" value="Tyr_Pase_AS"/>
</dbReference>
<organism evidence="6 7">
    <name type="scientific">Phakopsora pachyrhizi</name>
    <name type="common">Asian soybean rust disease fungus</name>
    <dbReference type="NCBI Taxonomy" id="170000"/>
    <lineage>
        <taxon>Eukaryota</taxon>
        <taxon>Fungi</taxon>
        <taxon>Dikarya</taxon>
        <taxon>Basidiomycota</taxon>
        <taxon>Pucciniomycotina</taxon>
        <taxon>Pucciniomycetes</taxon>
        <taxon>Pucciniales</taxon>
        <taxon>Phakopsoraceae</taxon>
        <taxon>Phakopsora</taxon>
    </lineage>
</organism>
<gene>
    <name evidence="6" type="ORF">PPACK8108_LOCUS8772</name>
</gene>
<dbReference type="PROSITE" id="PS50056">
    <property type="entry name" value="TYR_PHOSPHATASE_2"/>
    <property type="match status" value="2"/>
</dbReference>
<dbReference type="InterPro" id="IPR047949">
    <property type="entry name" value="PPS1_DSP"/>
</dbReference>
<evidence type="ECO:0008006" key="8">
    <source>
        <dbReference type="Google" id="ProtNLM"/>
    </source>
</evidence>
<protein>
    <recommendedName>
        <fullName evidence="8">Protein-tyrosine-phosphatase</fullName>
    </recommendedName>
</protein>
<feature type="domain" description="Tyrosine specific protein phosphatases" evidence="5">
    <location>
        <begin position="555"/>
        <end position="615"/>
    </location>
</feature>
<dbReference type="SMART" id="SM00404">
    <property type="entry name" value="PTPc_motif"/>
    <property type="match status" value="1"/>
</dbReference>
<dbReference type="FunFam" id="3.90.190.10:FF:000095">
    <property type="entry name" value="Unplaced genomic scaffold supercont1.9, whole genome shotgun sequence"/>
    <property type="match status" value="1"/>
</dbReference>
<dbReference type="PROSITE" id="PS50054">
    <property type="entry name" value="TYR_PHOSPHATASE_DUAL"/>
    <property type="match status" value="1"/>
</dbReference>
<dbReference type="CDD" id="cd14516">
    <property type="entry name" value="DSP_fungal_PPS1"/>
    <property type="match status" value="1"/>
</dbReference>
<dbReference type="SMART" id="SM00195">
    <property type="entry name" value="DSPc"/>
    <property type="match status" value="1"/>
</dbReference>